<gene>
    <name evidence="3" type="ORF">ASPTUDRAFT_193938</name>
</gene>
<organism evidence="3 4">
    <name type="scientific">Aspergillus tubingensis (strain CBS 134.48)</name>
    <dbReference type="NCBI Taxonomy" id="767770"/>
    <lineage>
        <taxon>Eukaryota</taxon>
        <taxon>Fungi</taxon>
        <taxon>Dikarya</taxon>
        <taxon>Ascomycota</taxon>
        <taxon>Pezizomycotina</taxon>
        <taxon>Eurotiomycetes</taxon>
        <taxon>Eurotiomycetidae</taxon>
        <taxon>Eurotiales</taxon>
        <taxon>Aspergillaceae</taxon>
        <taxon>Aspergillus</taxon>
        <taxon>Aspergillus subgen. Circumdati</taxon>
    </lineage>
</organism>
<dbReference type="VEuPathDB" id="FungiDB:ASPTUDRAFT_193938"/>
<dbReference type="Gene3D" id="1.20.1170.10">
    <property type="match status" value="1"/>
</dbReference>
<feature type="transmembrane region" description="Helical" evidence="2">
    <location>
        <begin position="214"/>
        <end position="236"/>
    </location>
</feature>
<proteinExistence type="predicted"/>
<protein>
    <submittedName>
        <fullName evidence="3">Uncharacterized protein</fullName>
    </submittedName>
</protein>
<keyword evidence="1" id="KW-0175">Coiled coil</keyword>
<keyword evidence="2" id="KW-1133">Transmembrane helix</keyword>
<keyword evidence="2" id="KW-0812">Transmembrane</keyword>
<name>A0A1L9MU17_ASPTC</name>
<evidence type="ECO:0000313" key="3">
    <source>
        <dbReference type="EMBL" id="OJI80541.1"/>
    </source>
</evidence>
<sequence length="281" mass="31746">MKPDLRRVLATTPGRARSITVSSTAEKYLEAGQNLSAEEIQVLVDNHESHYILDDGQKRSSRTKWDRTSTPQMIDYIFKYTLDLLQQVEKENNITGRFSNDYIDLQSSWGQAMDQSKTLATDMAVQSEYCNSDDHSAQDRIEVVTKLMKEFEQIEKDQQDMRDKFGGFQKSFSTFSGSFHDWAKDAIEEKQKQIQTLRDAIADLQKQIDDMTKALYVIGGEAVLTVLGTAVCAGIVGPWAPWVMIAGLFFVGAELATVIRLVCAIVARKKEIDDKQNEIND</sequence>
<accession>A0A1L9MU17</accession>
<dbReference type="Proteomes" id="UP000184304">
    <property type="component" value="Unassembled WGS sequence"/>
</dbReference>
<dbReference type="AlphaFoldDB" id="A0A1L9MU17"/>
<feature type="coiled-coil region" evidence="1">
    <location>
        <begin position="144"/>
        <end position="214"/>
    </location>
</feature>
<keyword evidence="2" id="KW-0472">Membrane</keyword>
<keyword evidence="4" id="KW-1185">Reference proteome</keyword>
<evidence type="ECO:0000256" key="2">
    <source>
        <dbReference type="SAM" id="Phobius"/>
    </source>
</evidence>
<feature type="transmembrane region" description="Helical" evidence="2">
    <location>
        <begin position="242"/>
        <end position="267"/>
    </location>
</feature>
<reference evidence="4" key="1">
    <citation type="journal article" date="2017" name="Genome Biol.">
        <title>Comparative genomics reveals high biological diversity and specific adaptations in the industrially and medically important fungal genus Aspergillus.</title>
        <authorList>
            <person name="de Vries R.P."/>
            <person name="Riley R."/>
            <person name="Wiebenga A."/>
            <person name="Aguilar-Osorio G."/>
            <person name="Amillis S."/>
            <person name="Uchima C.A."/>
            <person name="Anderluh G."/>
            <person name="Asadollahi M."/>
            <person name="Askin M."/>
            <person name="Barry K."/>
            <person name="Battaglia E."/>
            <person name="Bayram O."/>
            <person name="Benocci T."/>
            <person name="Braus-Stromeyer S.A."/>
            <person name="Caldana C."/>
            <person name="Canovas D."/>
            <person name="Cerqueira G.C."/>
            <person name="Chen F."/>
            <person name="Chen W."/>
            <person name="Choi C."/>
            <person name="Clum A."/>
            <person name="Dos Santos R.A."/>
            <person name="Damasio A.R."/>
            <person name="Diallinas G."/>
            <person name="Emri T."/>
            <person name="Fekete E."/>
            <person name="Flipphi M."/>
            <person name="Freyberg S."/>
            <person name="Gallo A."/>
            <person name="Gournas C."/>
            <person name="Habgood R."/>
            <person name="Hainaut M."/>
            <person name="Harispe M.L."/>
            <person name="Henrissat B."/>
            <person name="Hilden K.S."/>
            <person name="Hope R."/>
            <person name="Hossain A."/>
            <person name="Karabika E."/>
            <person name="Karaffa L."/>
            <person name="Karanyi Z."/>
            <person name="Krasevec N."/>
            <person name="Kuo A."/>
            <person name="Kusch H."/>
            <person name="LaButti K."/>
            <person name="Lagendijk E.L."/>
            <person name="Lapidus A."/>
            <person name="Levasseur A."/>
            <person name="Lindquist E."/>
            <person name="Lipzen A."/>
            <person name="Logrieco A.F."/>
            <person name="MacCabe A."/>
            <person name="Maekelae M.R."/>
            <person name="Malavazi I."/>
            <person name="Melin P."/>
            <person name="Meyer V."/>
            <person name="Mielnichuk N."/>
            <person name="Miskei M."/>
            <person name="Molnar A.P."/>
            <person name="Mule G."/>
            <person name="Ngan C.Y."/>
            <person name="Orejas M."/>
            <person name="Orosz E."/>
            <person name="Ouedraogo J.P."/>
            <person name="Overkamp K.M."/>
            <person name="Park H.-S."/>
            <person name="Perrone G."/>
            <person name="Piumi F."/>
            <person name="Punt P.J."/>
            <person name="Ram A.F."/>
            <person name="Ramon A."/>
            <person name="Rauscher S."/>
            <person name="Record E."/>
            <person name="Riano-Pachon D.M."/>
            <person name="Robert V."/>
            <person name="Roehrig J."/>
            <person name="Ruller R."/>
            <person name="Salamov A."/>
            <person name="Salih N.S."/>
            <person name="Samson R.A."/>
            <person name="Sandor E."/>
            <person name="Sanguinetti M."/>
            <person name="Schuetze T."/>
            <person name="Sepcic K."/>
            <person name="Shelest E."/>
            <person name="Sherlock G."/>
            <person name="Sophianopoulou V."/>
            <person name="Squina F.M."/>
            <person name="Sun H."/>
            <person name="Susca A."/>
            <person name="Todd R.B."/>
            <person name="Tsang A."/>
            <person name="Unkles S.E."/>
            <person name="van de Wiele N."/>
            <person name="van Rossen-Uffink D."/>
            <person name="Oliveira J.V."/>
            <person name="Vesth T.C."/>
            <person name="Visser J."/>
            <person name="Yu J.-H."/>
            <person name="Zhou M."/>
            <person name="Andersen M.R."/>
            <person name="Archer D.B."/>
            <person name="Baker S.E."/>
            <person name="Benoit I."/>
            <person name="Brakhage A.A."/>
            <person name="Braus G.H."/>
            <person name="Fischer R."/>
            <person name="Frisvad J.C."/>
            <person name="Goldman G.H."/>
            <person name="Houbraken J."/>
            <person name="Oakley B."/>
            <person name="Pocsi I."/>
            <person name="Scazzocchio C."/>
            <person name="Seiboth B."/>
            <person name="vanKuyk P.A."/>
            <person name="Wortman J."/>
            <person name="Dyer P.S."/>
            <person name="Grigoriev I.V."/>
        </authorList>
    </citation>
    <scope>NUCLEOTIDE SEQUENCE [LARGE SCALE GENOMIC DNA]</scope>
    <source>
        <strain evidence="4">CBS 134.48</strain>
    </source>
</reference>
<dbReference type="SUPFAM" id="SSF58100">
    <property type="entry name" value="Bacterial hemolysins"/>
    <property type="match status" value="1"/>
</dbReference>
<evidence type="ECO:0000313" key="4">
    <source>
        <dbReference type="Proteomes" id="UP000184304"/>
    </source>
</evidence>
<evidence type="ECO:0000256" key="1">
    <source>
        <dbReference type="SAM" id="Coils"/>
    </source>
</evidence>
<dbReference type="EMBL" id="KV878207">
    <property type="protein sequence ID" value="OJI80541.1"/>
    <property type="molecule type" value="Genomic_DNA"/>
</dbReference>